<reference evidence="1 2" key="1">
    <citation type="submission" date="2021-06" db="EMBL/GenBank/DDBJ databases">
        <title>Caerostris darwini draft genome.</title>
        <authorList>
            <person name="Kono N."/>
            <person name="Arakawa K."/>
        </authorList>
    </citation>
    <scope>NUCLEOTIDE SEQUENCE [LARGE SCALE GENOMIC DNA]</scope>
</reference>
<comment type="caution">
    <text evidence="1">The sequence shown here is derived from an EMBL/GenBank/DDBJ whole genome shotgun (WGS) entry which is preliminary data.</text>
</comment>
<dbReference type="EMBL" id="BPLQ01009662">
    <property type="protein sequence ID" value="GIY45824.1"/>
    <property type="molecule type" value="Genomic_DNA"/>
</dbReference>
<keyword evidence="2" id="KW-1185">Reference proteome</keyword>
<name>A0AAV4TJC9_9ARAC</name>
<protein>
    <submittedName>
        <fullName evidence="1">Uncharacterized protein</fullName>
    </submittedName>
</protein>
<accession>A0AAV4TJC9</accession>
<dbReference type="Proteomes" id="UP001054837">
    <property type="component" value="Unassembled WGS sequence"/>
</dbReference>
<sequence>MERLSLLTPELSSVHWGWGAATFDTEDGLQCERAEGEKGEGVHDSWGGELKFRLLCYTAPFPSEMQPPSSRSIKKGNEGENLFRAFLSIEKKFCPLMRREKIMRKVKRKCSSAHSIHFETNEVGSV</sequence>
<organism evidence="1 2">
    <name type="scientific">Caerostris darwini</name>
    <dbReference type="NCBI Taxonomy" id="1538125"/>
    <lineage>
        <taxon>Eukaryota</taxon>
        <taxon>Metazoa</taxon>
        <taxon>Ecdysozoa</taxon>
        <taxon>Arthropoda</taxon>
        <taxon>Chelicerata</taxon>
        <taxon>Arachnida</taxon>
        <taxon>Araneae</taxon>
        <taxon>Araneomorphae</taxon>
        <taxon>Entelegynae</taxon>
        <taxon>Araneoidea</taxon>
        <taxon>Araneidae</taxon>
        <taxon>Caerostris</taxon>
    </lineage>
</organism>
<evidence type="ECO:0000313" key="1">
    <source>
        <dbReference type="EMBL" id="GIY45824.1"/>
    </source>
</evidence>
<dbReference type="AlphaFoldDB" id="A0AAV4TJC9"/>
<evidence type="ECO:0000313" key="2">
    <source>
        <dbReference type="Proteomes" id="UP001054837"/>
    </source>
</evidence>
<gene>
    <name evidence="1" type="ORF">CDAR_387641</name>
</gene>
<proteinExistence type="predicted"/>